<feature type="compositionally biased region" description="Basic and acidic residues" evidence="5">
    <location>
        <begin position="92"/>
        <end position="102"/>
    </location>
</feature>
<reference evidence="7" key="2">
    <citation type="journal article" date="2021" name="Microbiome">
        <title>Successional dynamics and alternative stable states in a saline activated sludge microbial community over 9 years.</title>
        <authorList>
            <person name="Wang Y."/>
            <person name="Ye J."/>
            <person name="Ju F."/>
            <person name="Liu L."/>
            <person name="Boyd J.A."/>
            <person name="Deng Y."/>
            <person name="Parks D.H."/>
            <person name="Jiang X."/>
            <person name="Yin X."/>
            <person name="Woodcroft B.J."/>
            <person name="Tyson G.W."/>
            <person name="Hugenholtz P."/>
            <person name="Polz M.F."/>
            <person name="Zhang T."/>
        </authorList>
    </citation>
    <scope>NUCLEOTIDE SEQUENCE</scope>
    <source>
        <strain evidence="7">HKST-UBA01</strain>
    </source>
</reference>
<evidence type="ECO:0000259" key="6">
    <source>
        <dbReference type="PROSITE" id="PS51123"/>
    </source>
</evidence>
<dbReference type="InterPro" id="IPR050330">
    <property type="entry name" value="Bact_OuterMem_StrucFunc"/>
</dbReference>
<keyword evidence="2 4" id="KW-0472">Membrane</keyword>
<dbReference type="PANTHER" id="PTHR30329:SF21">
    <property type="entry name" value="LIPOPROTEIN YIAD-RELATED"/>
    <property type="match status" value="1"/>
</dbReference>
<feature type="region of interest" description="Disordered" evidence="5">
    <location>
        <begin position="91"/>
        <end position="118"/>
    </location>
</feature>
<reference evidence="7" key="1">
    <citation type="submission" date="2020-04" db="EMBL/GenBank/DDBJ databases">
        <authorList>
            <person name="Zhang T."/>
        </authorList>
    </citation>
    <scope>NUCLEOTIDE SEQUENCE</scope>
    <source>
        <strain evidence="7">HKST-UBA01</strain>
    </source>
</reference>
<gene>
    <name evidence="7" type="ORF">KC729_19065</name>
</gene>
<dbReference type="Proteomes" id="UP000697710">
    <property type="component" value="Unassembled WGS sequence"/>
</dbReference>
<dbReference type="CDD" id="cd07185">
    <property type="entry name" value="OmpA_C-like"/>
    <property type="match status" value="1"/>
</dbReference>
<dbReference type="SUPFAM" id="SSF103088">
    <property type="entry name" value="OmpA-like"/>
    <property type="match status" value="1"/>
</dbReference>
<feature type="region of interest" description="Disordered" evidence="5">
    <location>
        <begin position="52"/>
        <end position="73"/>
    </location>
</feature>
<name>A0A956RRN4_UNCEI</name>
<keyword evidence="3" id="KW-0998">Cell outer membrane</keyword>
<dbReference type="AlphaFoldDB" id="A0A956RRN4"/>
<feature type="compositionally biased region" description="Acidic residues" evidence="5">
    <location>
        <begin position="103"/>
        <end position="118"/>
    </location>
</feature>
<evidence type="ECO:0000256" key="3">
    <source>
        <dbReference type="ARBA" id="ARBA00023237"/>
    </source>
</evidence>
<comment type="subcellular location">
    <subcellularLocation>
        <location evidence="1">Cell outer membrane</location>
    </subcellularLocation>
</comment>
<dbReference type="InterPro" id="IPR006690">
    <property type="entry name" value="OMPA-like_CS"/>
</dbReference>
<protein>
    <submittedName>
        <fullName evidence="7">OmpA family protein</fullName>
    </submittedName>
</protein>
<dbReference type="PRINTS" id="PR01021">
    <property type="entry name" value="OMPADOMAIN"/>
</dbReference>
<dbReference type="PROSITE" id="PS01068">
    <property type="entry name" value="OMPA_1"/>
    <property type="match status" value="1"/>
</dbReference>
<dbReference type="PANTHER" id="PTHR30329">
    <property type="entry name" value="STATOR ELEMENT OF FLAGELLAR MOTOR COMPLEX"/>
    <property type="match status" value="1"/>
</dbReference>
<dbReference type="Pfam" id="PF00691">
    <property type="entry name" value="OmpA"/>
    <property type="match status" value="1"/>
</dbReference>
<evidence type="ECO:0000256" key="4">
    <source>
        <dbReference type="PROSITE-ProRule" id="PRU00473"/>
    </source>
</evidence>
<organism evidence="7 8">
    <name type="scientific">Eiseniibacteriota bacterium</name>
    <dbReference type="NCBI Taxonomy" id="2212470"/>
    <lineage>
        <taxon>Bacteria</taxon>
        <taxon>Candidatus Eiseniibacteriota</taxon>
    </lineage>
</organism>
<dbReference type="GO" id="GO:0009279">
    <property type="term" value="C:cell outer membrane"/>
    <property type="evidence" value="ECO:0007669"/>
    <property type="project" value="UniProtKB-SubCell"/>
</dbReference>
<accession>A0A956RRN4</accession>
<feature type="domain" description="OmpA-like" evidence="6">
    <location>
        <begin position="1"/>
        <end position="91"/>
    </location>
</feature>
<dbReference type="InterPro" id="IPR006664">
    <property type="entry name" value="OMP_bac"/>
</dbReference>
<evidence type="ECO:0000256" key="1">
    <source>
        <dbReference type="ARBA" id="ARBA00004442"/>
    </source>
</evidence>
<proteinExistence type="predicted"/>
<evidence type="ECO:0000313" key="8">
    <source>
        <dbReference type="Proteomes" id="UP000697710"/>
    </source>
</evidence>
<dbReference type="InterPro" id="IPR036737">
    <property type="entry name" value="OmpA-like_sf"/>
</dbReference>
<dbReference type="PROSITE" id="PS51123">
    <property type="entry name" value="OMPA_2"/>
    <property type="match status" value="1"/>
</dbReference>
<evidence type="ECO:0000313" key="7">
    <source>
        <dbReference type="EMBL" id="MCA9729792.1"/>
    </source>
</evidence>
<dbReference type="Gene3D" id="3.30.1330.60">
    <property type="entry name" value="OmpA-like domain"/>
    <property type="match status" value="1"/>
</dbReference>
<evidence type="ECO:0000256" key="2">
    <source>
        <dbReference type="ARBA" id="ARBA00023136"/>
    </source>
</evidence>
<dbReference type="EMBL" id="JAGQHR010000843">
    <property type="protein sequence ID" value="MCA9729792.1"/>
    <property type="molecule type" value="Genomic_DNA"/>
</dbReference>
<dbReference type="InterPro" id="IPR006665">
    <property type="entry name" value="OmpA-like"/>
</dbReference>
<feature type="non-terminal residue" evidence="7">
    <location>
        <position position="1"/>
    </location>
</feature>
<evidence type="ECO:0000256" key="5">
    <source>
        <dbReference type="SAM" id="MobiDB-lite"/>
    </source>
</evidence>
<sequence length="118" mass="12930">LDEVARIMTADSTLQISVEGHADQRGSSAFNQALSERRALAVREYLVETGGVDPSRLSAQGFGESRPLDPRPVPEAYALNRRVELRVVASGRDPRADLKVDPEFDPEFDPEVGPEESP</sequence>
<comment type="caution">
    <text evidence="7">The sequence shown here is derived from an EMBL/GenBank/DDBJ whole genome shotgun (WGS) entry which is preliminary data.</text>
</comment>